<evidence type="ECO:0000313" key="3">
    <source>
        <dbReference type="Proteomes" id="UP000593571"/>
    </source>
</evidence>
<protein>
    <submittedName>
        <fullName evidence="2">Uncharacterized protein</fullName>
    </submittedName>
</protein>
<dbReference type="AlphaFoldDB" id="A0A7J8JHK4"/>
<evidence type="ECO:0000313" key="2">
    <source>
        <dbReference type="EMBL" id="KAF6495809.1"/>
    </source>
</evidence>
<comment type="caution">
    <text evidence="2">The sequence shown here is derived from an EMBL/GenBank/DDBJ whole genome shotgun (WGS) entry which is preliminary data.</text>
</comment>
<keyword evidence="3" id="KW-1185">Reference proteome</keyword>
<dbReference type="Proteomes" id="UP000593571">
    <property type="component" value="Unassembled WGS sequence"/>
</dbReference>
<dbReference type="EMBL" id="JACASE010000002">
    <property type="protein sequence ID" value="KAF6495809.1"/>
    <property type="molecule type" value="Genomic_DNA"/>
</dbReference>
<reference evidence="2 3" key="1">
    <citation type="journal article" date="2020" name="Nature">
        <title>Six reference-quality genomes reveal evolution of bat adaptations.</title>
        <authorList>
            <person name="Jebb D."/>
            <person name="Huang Z."/>
            <person name="Pippel M."/>
            <person name="Hughes G.M."/>
            <person name="Lavrichenko K."/>
            <person name="Devanna P."/>
            <person name="Winkler S."/>
            <person name="Jermiin L.S."/>
            <person name="Skirmuntt E.C."/>
            <person name="Katzourakis A."/>
            <person name="Burkitt-Gray L."/>
            <person name="Ray D.A."/>
            <person name="Sullivan K.A.M."/>
            <person name="Roscito J.G."/>
            <person name="Kirilenko B.M."/>
            <person name="Davalos L.M."/>
            <person name="Corthals A.P."/>
            <person name="Power M.L."/>
            <person name="Jones G."/>
            <person name="Ransome R.D."/>
            <person name="Dechmann D.K.N."/>
            <person name="Locatelli A.G."/>
            <person name="Puechmaille S.J."/>
            <person name="Fedrigo O."/>
            <person name="Jarvis E.D."/>
            <person name="Hiller M."/>
            <person name="Vernes S.C."/>
            <person name="Myers E.W."/>
            <person name="Teeling E.C."/>
        </authorList>
    </citation>
    <scope>NUCLEOTIDE SEQUENCE [LARGE SCALE GENOMIC DNA]</scope>
    <source>
        <strain evidence="2">MRouAeg1</strain>
        <tissue evidence="2">Muscle</tissue>
    </source>
</reference>
<proteinExistence type="predicted"/>
<feature type="region of interest" description="Disordered" evidence="1">
    <location>
        <begin position="144"/>
        <end position="174"/>
    </location>
</feature>
<evidence type="ECO:0000256" key="1">
    <source>
        <dbReference type="SAM" id="MobiDB-lite"/>
    </source>
</evidence>
<organism evidence="2 3">
    <name type="scientific">Rousettus aegyptiacus</name>
    <name type="common">Egyptian fruit bat</name>
    <name type="synonym">Pteropus aegyptiacus</name>
    <dbReference type="NCBI Taxonomy" id="9407"/>
    <lineage>
        <taxon>Eukaryota</taxon>
        <taxon>Metazoa</taxon>
        <taxon>Chordata</taxon>
        <taxon>Craniata</taxon>
        <taxon>Vertebrata</taxon>
        <taxon>Euteleostomi</taxon>
        <taxon>Mammalia</taxon>
        <taxon>Eutheria</taxon>
        <taxon>Laurasiatheria</taxon>
        <taxon>Chiroptera</taxon>
        <taxon>Yinpterochiroptera</taxon>
        <taxon>Pteropodoidea</taxon>
        <taxon>Pteropodidae</taxon>
        <taxon>Rousettinae</taxon>
        <taxon>Rousettus</taxon>
    </lineage>
</organism>
<name>A0A7J8JHK4_ROUAE</name>
<sequence length="174" mass="18669">MSLCPCHTLSLPLVLQYFPHFCLSLPISISLFHLSCLVLPNTSSQIPRRPGQGSTPRPIFCTHPGTETFLLGARRDAGMDAACPCLGSGVEGLNVGREGQPPFPGSKGSALLLTRAQAAAGLDCESCGRPSPYHVPWLRSVEYPGGESTSPAFTRSYRTDSGQKNIEAKRSRKN</sequence>
<accession>A0A7J8JHK4</accession>
<gene>
    <name evidence="2" type="ORF">HJG63_010175</name>
</gene>